<feature type="transmembrane region" description="Helical" evidence="1">
    <location>
        <begin position="12"/>
        <end position="34"/>
    </location>
</feature>
<feature type="transmembrane region" description="Helical" evidence="1">
    <location>
        <begin position="82"/>
        <end position="107"/>
    </location>
</feature>
<proteinExistence type="predicted"/>
<dbReference type="EMBL" id="JASBAO010000001">
    <property type="protein sequence ID" value="MDI2091246.1"/>
    <property type="molecule type" value="Genomic_DNA"/>
</dbReference>
<keyword evidence="1" id="KW-0472">Membrane</keyword>
<dbReference type="Proteomes" id="UP001431634">
    <property type="component" value="Unassembled WGS sequence"/>
</dbReference>
<evidence type="ECO:0000313" key="3">
    <source>
        <dbReference type="Proteomes" id="UP001431634"/>
    </source>
</evidence>
<reference evidence="2" key="1">
    <citation type="submission" date="2023-05" db="EMBL/GenBank/DDBJ databases">
        <title>Whole genome sequence of Commensalibacter sp.</title>
        <authorList>
            <person name="Charoenyingcharoen P."/>
            <person name="Yukphan P."/>
        </authorList>
    </citation>
    <scope>NUCLEOTIDE SEQUENCE</scope>
    <source>
        <strain evidence="2">TBRC 16381</strain>
    </source>
</reference>
<keyword evidence="3" id="KW-1185">Reference proteome</keyword>
<dbReference type="RefSeq" id="WP_281448342.1">
    <property type="nucleotide sequence ID" value="NZ_JASBAO010000001.1"/>
</dbReference>
<evidence type="ECO:0000313" key="2">
    <source>
        <dbReference type="EMBL" id="MDI2091246.1"/>
    </source>
</evidence>
<gene>
    <name evidence="2" type="ORF">QJV27_07665</name>
</gene>
<dbReference type="InterPro" id="IPR018729">
    <property type="entry name" value="DUF2269_transmembrane"/>
</dbReference>
<protein>
    <submittedName>
        <fullName evidence="2">DUF2269 domain-containing protein</fullName>
    </submittedName>
</protein>
<accession>A0ABT6Q2A8</accession>
<sequence length="157" mass="18338">MSWFNILLCFHIFSATILFASGIITAIVMVEAFIRRHPHDMAHSAQRVVKADWYMTLPCSIIQSITGIWLVHLMGIPFSTCWVLWAIILYSISMILWVIVVQLQIHIASLTQRCWNNKTPLSPVVWKYFWWWVALGWPTLLCFMAIFWLMVARPVSL</sequence>
<feature type="transmembrane region" description="Helical" evidence="1">
    <location>
        <begin position="128"/>
        <end position="151"/>
    </location>
</feature>
<evidence type="ECO:0000256" key="1">
    <source>
        <dbReference type="SAM" id="Phobius"/>
    </source>
</evidence>
<name>A0ABT6Q2A8_9PROT</name>
<feature type="transmembrane region" description="Helical" evidence="1">
    <location>
        <begin position="55"/>
        <end position="76"/>
    </location>
</feature>
<organism evidence="2 3">
    <name type="scientific">Commensalibacter oyaizuii</name>
    <dbReference type="NCBI Taxonomy" id="3043873"/>
    <lineage>
        <taxon>Bacteria</taxon>
        <taxon>Pseudomonadati</taxon>
        <taxon>Pseudomonadota</taxon>
        <taxon>Alphaproteobacteria</taxon>
        <taxon>Acetobacterales</taxon>
        <taxon>Acetobacteraceae</taxon>
    </lineage>
</organism>
<keyword evidence="1" id="KW-1133">Transmembrane helix</keyword>
<dbReference type="Pfam" id="PF10027">
    <property type="entry name" value="DUF2269"/>
    <property type="match status" value="1"/>
</dbReference>
<comment type="caution">
    <text evidence="2">The sequence shown here is derived from an EMBL/GenBank/DDBJ whole genome shotgun (WGS) entry which is preliminary data.</text>
</comment>
<keyword evidence="1" id="KW-0812">Transmembrane</keyword>